<name>A0ABD6WR07_HAEIF</name>
<evidence type="ECO:0000313" key="1">
    <source>
        <dbReference type="EMBL" id="PRL91831.1"/>
    </source>
</evidence>
<dbReference type="EMBL" id="MZKM01000020">
    <property type="protein sequence ID" value="PRL91831.1"/>
    <property type="molecule type" value="Genomic_DNA"/>
</dbReference>
<reference evidence="1" key="1">
    <citation type="submission" date="2017-02" db="EMBL/GenBank/DDBJ databases">
        <title>Haemophilus influenzae in COPD genome sequencing project.</title>
        <authorList>
            <person name="Murphy T.F."/>
            <person name="Kong Y."/>
            <person name="Nadendla S."/>
            <person name="Tettelin H."/>
            <person name="Pettigrew M."/>
        </authorList>
    </citation>
    <scope>NUCLEOTIDE SEQUENCE [LARGE SCALE GENOMIC DNA]</scope>
    <source>
        <strain evidence="1">19P94H1</strain>
    </source>
</reference>
<organism evidence="1">
    <name type="scientific">Haemophilus influenzae</name>
    <dbReference type="NCBI Taxonomy" id="727"/>
    <lineage>
        <taxon>Bacteria</taxon>
        <taxon>Pseudomonadati</taxon>
        <taxon>Pseudomonadota</taxon>
        <taxon>Gammaproteobacteria</taxon>
        <taxon>Pasteurellales</taxon>
        <taxon>Pasteurellaceae</taxon>
        <taxon>Haemophilus</taxon>
    </lineage>
</organism>
<gene>
    <name evidence="1" type="ORF">BV022_00578</name>
</gene>
<comment type="caution">
    <text evidence="1">The sequence shown here is derived from an EMBL/GenBank/DDBJ whole genome shotgun (WGS) entry which is preliminary data.</text>
</comment>
<proteinExistence type="predicted"/>
<dbReference type="RefSeq" id="WP_158672356.1">
    <property type="nucleotide sequence ID" value="NZ_CP020008.1"/>
</dbReference>
<protein>
    <submittedName>
        <fullName evidence="1">Uncharacterized protein</fullName>
    </submittedName>
</protein>
<accession>A0ABD6WR07</accession>
<dbReference type="AlphaFoldDB" id="A0ABD6WR07"/>
<sequence>MNTIIIAFFTALLVSLSVHYFFMSQIEKWFDAFFNEESKVFEKYAKEITEIVKKNL</sequence>